<dbReference type="InterPro" id="IPR001851">
    <property type="entry name" value="ABC_transp_permease"/>
</dbReference>
<dbReference type="AlphaFoldDB" id="A0A399EPJ8"/>
<dbReference type="RefSeq" id="WP_119360183.1">
    <property type="nucleotide sequence ID" value="NZ_QWKZ01000044.1"/>
</dbReference>
<evidence type="ECO:0000256" key="8">
    <source>
        <dbReference type="ARBA" id="ARBA00023136"/>
    </source>
</evidence>
<evidence type="ECO:0000256" key="7">
    <source>
        <dbReference type="ARBA" id="ARBA00022989"/>
    </source>
</evidence>
<dbReference type="PANTHER" id="PTHR32196:SF32">
    <property type="entry name" value="XYLOSE TRANSPORT SYSTEM PERMEASE PROTEIN XYLH"/>
    <property type="match status" value="1"/>
</dbReference>
<feature type="transmembrane region" description="Helical" evidence="11">
    <location>
        <begin position="105"/>
        <end position="124"/>
    </location>
</feature>
<dbReference type="Proteomes" id="UP000265800">
    <property type="component" value="Unassembled WGS sequence"/>
</dbReference>
<keyword evidence="7 11" id="KW-1133">Transmembrane helix</keyword>
<dbReference type="GO" id="GO:0005886">
    <property type="term" value="C:plasma membrane"/>
    <property type="evidence" value="ECO:0007669"/>
    <property type="project" value="UniProtKB-SubCell"/>
</dbReference>
<feature type="transmembrane region" description="Helical" evidence="11">
    <location>
        <begin position="55"/>
        <end position="75"/>
    </location>
</feature>
<evidence type="ECO:0000256" key="9">
    <source>
        <dbReference type="ARBA" id="ARBA00035611"/>
    </source>
</evidence>
<evidence type="ECO:0000256" key="1">
    <source>
        <dbReference type="ARBA" id="ARBA00004651"/>
    </source>
</evidence>
<comment type="subcellular location">
    <subcellularLocation>
        <location evidence="1">Cell membrane</location>
        <topology evidence="1">Multi-pass membrane protein</topology>
    </subcellularLocation>
</comment>
<keyword evidence="13" id="KW-1185">Reference proteome</keyword>
<sequence length="344" mass="36025">MTVKAQDERLRPITLWQRLLLRPELGSVAGLVVVFAFFAMVAGDSGFLSWAGTRNYLEVAAQLGILASAVALLMIAGEFDLSVGSMIGVAAIGLALLAHPSYGDLPLSLALLITLGFALGIGYLNGFLVLRTGLPSFIVTLAMMFILAGANIGFTKLITKLTIVSGLNDKIAQDPVARLFTGELLGLPAAVWWWLGVTAALSFVLLRTPFGNWIFGAGGDANAARNVGVPVRRVKITLFMLTAAAATLLATIQVMGLGSANVLQGQGKELEAIAAAVIGGCLLTGGYGSVVGAGIGALILAIVQQGIIYTNIDLDWFKVMVGGMILGAVALNNYLRRLSLQVRR</sequence>
<feature type="transmembrane region" description="Helical" evidence="11">
    <location>
        <begin position="25"/>
        <end position="43"/>
    </location>
</feature>
<evidence type="ECO:0000256" key="11">
    <source>
        <dbReference type="SAM" id="Phobius"/>
    </source>
</evidence>
<dbReference type="OrthoDB" id="9815820at2"/>
<feature type="transmembrane region" description="Helical" evidence="11">
    <location>
        <begin position="272"/>
        <end position="304"/>
    </location>
</feature>
<feature type="transmembrane region" description="Helical" evidence="11">
    <location>
        <begin position="236"/>
        <end position="260"/>
    </location>
</feature>
<evidence type="ECO:0000256" key="6">
    <source>
        <dbReference type="ARBA" id="ARBA00022692"/>
    </source>
</evidence>
<dbReference type="EMBL" id="QWKZ01000044">
    <property type="protein sequence ID" value="RIH85476.1"/>
    <property type="molecule type" value="Genomic_DNA"/>
</dbReference>
<protein>
    <recommendedName>
        <fullName evidence="10">Xylose transport system permease protein XylH</fullName>
    </recommendedName>
</protein>
<feature type="transmembrane region" description="Helical" evidence="11">
    <location>
        <begin position="179"/>
        <end position="206"/>
    </location>
</feature>
<comment type="caution">
    <text evidence="12">The sequence shown here is derived from an EMBL/GenBank/DDBJ whole genome shotgun (WGS) entry which is preliminary data.</text>
</comment>
<evidence type="ECO:0000256" key="2">
    <source>
        <dbReference type="ARBA" id="ARBA00022448"/>
    </source>
</evidence>
<feature type="transmembrane region" description="Helical" evidence="11">
    <location>
        <begin position="136"/>
        <end position="158"/>
    </location>
</feature>
<proteinExistence type="predicted"/>
<evidence type="ECO:0000256" key="10">
    <source>
        <dbReference type="ARBA" id="ARBA00035686"/>
    </source>
</evidence>
<evidence type="ECO:0000313" key="12">
    <source>
        <dbReference type="EMBL" id="RIH85476.1"/>
    </source>
</evidence>
<feature type="transmembrane region" description="Helical" evidence="11">
    <location>
        <begin position="81"/>
        <end position="98"/>
    </location>
</feature>
<keyword evidence="5" id="KW-0762">Sugar transport</keyword>
<keyword evidence="4" id="KW-0997">Cell inner membrane</keyword>
<dbReference type="PANTHER" id="PTHR32196">
    <property type="entry name" value="ABC TRANSPORTER PERMEASE PROTEIN YPHD-RELATED-RELATED"/>
    <property type="match status" value="1"/>
</dbReference>
<dbReference type="CDD" id="cd06579">
    <property type="entry name" value="TM_PBP1_transp_AraH_like"/>
    <property type="match status" value="1"/>
</dbReference>
<keyword evidence="2" id="KW-0813">Transport</keyword>
<name>A0A399EPJ8_9DEIN</name>
<gene>
    <name evidence="12" type="primary">xylH_2</name>
    <name evidence="12" type="ORF">Mlute_01554</name>
</gene>
<dbReference type="GO" id="GO:0022857">
    <property type="term" value="F:transmembrane transporter activity"/>
    <property type="evidence" value="ECO:0007669"/>
    <property type="project" value="InterPro"/>
</dbReference>
<organism evidence="12 13">
    <name type="scientific">Meiothermus luteus</name>
    <dbReference type="NCBI Taxonomy" id="2026184"/>
    <lineage>
        <taxon>Bacteria</taxon>
        <taxon>Thermotogati</taxon>
        <taxon>Deinococcota</taxon>
        <taxon>Deinococci</taxon>
        <taxon>Thermales</taxon>
        <taxon>Thermaceae</taxon>
        <taxon>Meiothermus</taxon>
    </lineage>
</organism>
<reference evidence="12 13" key="1">
    <citation type="submission" date="2018-08" db="EMBL/GenBank/DDBJ databases">
        <title>Meiothermus luteus KCTC 52599 genome sequencing project.</title>
        <authorList>
            <person name="Da Costa M.S."/>
            <person name="Albuquerque L."/>
            <person name="Raposo P."/>
            <person name="Froufe H.J.C."/>
            <person name="Barroso C.S."/>
            <person name="Egas C."/>
        </authorList>
    </citation>
    <scope>NUCLEOTIDE SEQUENCE [LARGE SCALE GENOMIC DNA]</scope>
    <source>
        <strain evidence="12 13">KCTC 52599</strain>
    </source>
</reference>
<evidence type="ECO:0000256" key="4">
    <source>
        <dbReference type="ARBA" id="ARBA00022519"/>
    </source>
</evidence>
<feature type="transmembrane region" description="Helical" evidence="11">
    <location>
        <begin position="316"/>
        <end position="335"/>
    </location>
</feature>
<keyword evidence="6 11" id="KW-0812">Transmembrane</keyword>
<accession>A0A399EPJ8</accession>
<keyword evidence="8 11" id="KW-0472">Membrane</keyword>
<evidence type="ECO:0000313" key="13">
    <source>
        <dbReference type="Proteomes" id="UP000265800"/>
    </source>
</evidence>
<keyword evidence="3" id="KW-1003">Cell membrane</keyword>
<dbReference type="Pfam" id="PF02653">
    <property type="entry name" value="BPD_transp_2"/>
    <property type="match status" value="1"/>
</dbReference>
<evidence type="ECO:0000256" key="3">
    <source>
        <dbReference type="ARBA" id="ARBA00022475"/>
    </source>
</evidence>
<comment type="function">
    <text evidence="9">Part of the binding-protein-dependent transport system for D-xylose. Probably responsible for the translocation of the substrate across the membrane.</text>
</comment>
<evidence type="ECO:0000256" key="5">
    <source>
        <dbReference type="ARBA" id="ARBA00022597"/>
    </source>
</evidence>